<keyword evidence="3" id="KW-0732">Signal</keyword>
<reference evidence="4 5" key="1">
    <citation type="submission" date="2016-10" db="EMBL/GenBank/DDBJ databases">
        <authorList>
            <person name="de Groot N.N."/>
        </authorList>
    </citation>
    <scope>NUCLEOTIDE SEQUENCE [LARGE SCALE GENOMIC DNA]</scope>
    <source>
        <strain evidence="4 5">CGMCC 1.6117</strain>
    </source>
</reference>
<dbReference type="GO" id="GO:0005507">
    <property type="term" value="F:copper ion binding"/>
    <property type="evidence" value="ECO:0007669"/>
    <property type="project" value="InterPro"/>
</dbReference>
<keyword evidence="1" id="KW-0479">Metal-binding</keyword>
<dbReference type="PROSITE" id="PS00080">
    <property type="entry name" value="MULTICOPPER_OXIDASE2"/>
    <property type="match status" value="1"/>
</dbReference>
<evidence type="ECO:0000256" key="2">
    <source>
        <dbReference type="SAM" id="MobiDB-lite"/>
    </source>
</evidence>
<feature type="compositionally biased region" description="Basic and acidic residues" evidence="2">
    <location>
        <begin position="1968"/>
        <end position="1978"/>
    </location>
</feature>
<evidence type="ECO:0000256" key="1">
    <source>
        <dbReference type="ARBA" id="ARBA00022723"/>
    </source>
</evidence>
<protein>
    <recommendedName>
        <fullName evidence="6">Multicopper oxidase</fullName>
    </recommendedName>
</protein>
<dbReference type="Gene3D" id="2.60.40.420">
    <property type="entry name" value="Cupredoxins - blue copper proteins"/>
    <property type="match status" value="2"/>
</dbReference>
<dbReference type="Proteomes" id="UP000182312">
    <property type="component" value="Unassembled WGS sequence"/>
</dbReference>
<dbReference type="InterPro" id="IPR008972">
    <property type="entry name" value="Cupredoxin"/>
</dbReference>
<evidence type="ECO:0008006" key="6">
    <source>
        <dbReference type="Google" id="ProtNLM"/>
    </source>
</evidence>
<evidence type="ECO:0000313" key="4">
    <source>
        <dbReference type="EMBL" id="SFA50444.1"/>
    </source>
</evidence>
<evidence type="ECO:0000256" key="3">
    <source>
        <dbReference type="SAM" id="SignalP"/>
    </source>
</evidence>
<feature type="region of interest" description="Disordered" evidence="2">
    <location>
        <begin position="1943"/>
        <end position="1987"/>
    </location>
</feature>
<feature type="signal peptide" evidence="3">
    <location>
        <begin position="1"/>
        <end position="26"/>
    </location>
</feature>
<feature type="region of interest" description="Disordered" evidence="2">
    <location>
        <begin position="911"/>
        <end position="950"/>
    </location>
</feature>
<feature type="region of interest" description="Disordered" evidence="2">
    <location>
        <begin position="668"/>
        <end position="698"/>
    </location>
</feature>
<name>A0A1I0TF89_9RHOB</name>
<organism evidence="4 5">
    <name type="scientific">Paracoccus halophilus</name>
    <dbReference type="NCBI Taxonomy" id="376733"/>
    <lineage>
        <taxon>Bacteria</taxon>
        <taxon>Pseudomonadati</taxon>
        <taxon>Pseudomonadota</taxon>
        <taxon>Alphaproteobacteria</taxon>
        <taxon>Rhodobacterales</taxon>
        <taxon>Paracoccaceae</taxon>
        <taxon>Paracoccus</taxon>
    </lineage>
</organism>
<dbReference type="SUPFAM" id="SSF49503">
    <property type="entry name" value="Cupredoxins"/>
    <property type="match status" value="2"/>
</dbReference>
<feature type="chain" id="PRO_5010350898" description="Multicopper oxidase" evidence="3">
    <location>
        <begin position="27"/>
        <end position="2482"/>
    </location>
</feature>
<dbReference type="EMBL" id="FOJO01000007">
    <property type="protein sequence ID" value="SFA50444.1"/>
    <property type="molecule type" value="Genomic_DNA"/>
</dbReference>
<dbReference type="InterPro" id="IPR002355">
    <property type="entry name" value="Cu_oxidase_Cu_BS"/>
</dbReference>
<gene>
    <name evidence="4" type="ORF">SAMN04487972_107153</name>
</gene>
<proteinExistence type="predicted"/>
<accession>A0A1I0TF89</accession>
<sequence length="2482" mass="269243">MVGSQRFRSLAAAGFFLAFSSLTAQTQEPSPRPDMAEICRGIEDAGRVVCADIGALDQTLVYNRFGSFNPFGMIFALDRDLAVLRRDEGSDEAQTEGDDESDEEAAQAGLVTASYCAAMTGAEYGHAGADLSPGNVRLRDCKRPRPLVLRANVDDTLVIRVTNWLYQPQSPDFSRDFCNDGPTLDSNAESVRPELSRGARSLVRHGEAICPERDTPEDEPEILSLPEAPDWPNTRGVNFLLQGLTPLPIDGDIHPGCIGSGSVAPGGSFLCKYKLQREGTYFFASQAAPAGGEGDGGSIVHGLFGALMVERKGTRAYRSQTSTAAFDAVWPRAGNGKRHARTEIIDYEKTLFDHLDAMNDPAADADDPNQRIPLLNLAIVLDRPAAGGMPVQDDFADATRLEIVHSDLNAIIYCDPKLVANDCRQDSDAPPASTQEPGYNAFREFSVFFHDELKTFYTKNFQELASLGQLAGVRDGFAINYGSSGMGSLLLANRKGIGPASECKECLYEEFFLTSWANGDPALLEWYADDPSNVHHSYLNDPVVFRNFHAGPKETHVFHLHAHQWFAGNDPGRGAYLDSQTVAPQQGFTYNIYHGGLRDLNGKDKGWWDTQGSGNRNRTVGDSIFHCHLYPHFAQGMWALWRVHDVLEDGTRKMPDGQVDASLSTEFPEAADRGHSRPGSVERLTGRWIGPEDGSDPDESLGTPIPALIPLPGEPLPLLPTYASEEDVDTSGATPVLKAEAKTPMPGFPFYIAGQPGHRPPQPPLDIARELTPPEGTEPADAIQDLLPQQTTTRAEIDTRVTGEGWLDGGLGRHVVMDGSTRKPGFMLSAEIGNKLKPAAFDALSTDKRGALTSQVVAKAFALGDLSEHLTSARIETLPNDGTRLERAAMGFHYNGRLYRADGLNGQLNLSDVRGSDLPEPDGGGDFDGSYATGHAQLPDQSDPEDRGRGLYVNGAPPKPGAPFADPCGTGRVGRAEGAALKDPLYGSETNFWRDPLLIGYRRYEVSAVQLDMVVNRAGWHDPQARINVRTQESLRFKDQVLRTGAKPISPTISDTEEPFFFRAISGECIEFRHTNELPKELALDDFQVKTPTDTIGQHIHLVKFDVTASDGSGNGWNYEDGTFAADELALRRCASAGLVTPVEDAPGVTLAPGECVGPEPALSDIWRRPLAQNRDRFQTTVQRWFADPMLTLNGNSDDPKLRDRTLRTVFSHDHFGPSSIQQHGFYSALVIEPGVDANELAYGDLPGAPNDALNVELAEICTQNEDQCVAPLPDAAARHGNVAWGGEIWDGAKRKVKVQGENPAHPDYREFAISVADFALLYDPRDRISEAELRRTSGLGANEVLDAGDPAYAEQFGMGRIYCEAKWRLSPLILQKLCGASAKKDLLRDAKPGDGLSRDSWYFNPEDVPPAWIAGGANRDDSHKDRYIGKDLFASATEPGKEVQDLFDYMVSYRARAAGHPAAPPDPTVAALAKPVAPPARPEAISVDHHDPYLVNYRNAPLPLRIGDKEPRAPRVAQSDACRLLGMGVPGQHAPEPDSPVVKTLKTAAFGECSTDWQLAGTYGDMGGALLSGLHGDPETPVLEAYQNERMVIRMVQGAQEVQHTFNVAGLAFKRNIDQTFPSGRQLLGLSDQRMNNLSLRERCLRTGAGLEGRPDDYLRWRDREPDHAGHDPFWRDFETALAGCDNLEGLTFAQEIGISEHFEMNGSLRADIGVSVEGVPLPRPVPQDQDQDQRVARNSSDYLYNFGSVDSLWNGAWGLMRIYGNEDAPDPATLASLNADNPHAPQDKLSAEGEKISGRLGIAPANLPTESVSGAARALPMGTGGLVCPYPGENETQRVVEAVLAAVETRYVWDDAAVRGTDYGLGRHDPDGLMLALLSPTAFFEQGLEADGWQDLTRAAVKAAVRAAYTNGPRPMTLRVRAGDCVRVRFVNALRDSDDGLRDELGDARLPPITPLNADPAPTAPEHGKSDGKLEPVEASMPRGGLRPSAQLGLSVALPGMDVLRDLPLAYGYGARALPAAAGDGVTVSNIFMFYAGRMRLDLPDEAAQNALLTGIGDAIAEAVATGPEPWLSDGTDIFPLPEQRGFLQLVPITDAKGAVVQLLGVNYGVAVVPQDAADYPDNDLIQRLDEPAVPPVVDASEGGMEDLAALVCTAAPDCFDRSAAQQRLLDLARPIATERLDARVHWVPYAFGAVPIRSTSDVIGHVQHGLFGAIDVVPASWRRDDAQGWQSGDENCTLQGRYEYCQVGFAEAPAEAGDGSPTLYLADPLPGAPPEAQPEQVREFVLYYQDGLNLWDEGSRISWRWDDKRGAEVKGLAGSALKMVPDCLVCDDSYDRGEQGVNYRSPAFAQGLSTNGLRVEASDDLNALTFAPDFWISHPNAIRLRACAGEQVVIRVVHPGGRARQRAFVMNGADYDDLFPGFGFPRSALLAPGKTISAWLTPRIEKGTYLWHDGPTTIRSGGVWGLLEVAGKEQCAYPF</sequence>
<evidence type="ECO:0000313" key="5">
    <source>
        <dbReference type="Proteomes" id="UP000182312"/>
    </source>
</evidence>